<evidence type="ECO:0000256" key="3">
    <source>
        <dbReference type="SAM" id="MobiDB-lite"/>
    </source>
</evidence>
<dbReference type="CDD" id="cd06464">
    <property type="entry name" value="ACD_sHsps-like"/>
    <property type="match status" value="1"/>
</dbReference>
<dbReference type="STRING" id="658219.SAMN05216212_2032"/>
<proteinExistence type="inferred from homology"/>
<accession>A0A1G9AKP4</accession>
<dbReference type="AlphaFoldDB" id="A0A1G9AKP4"/>
<dbReference type="RefSeq" id="WP_091513390.1">
    <property type="nucleotide sequence ID" value="NZ_FNFH01000003.1"/>
</dbReference>
<evidence type="ECO:0000256" key="2">
    <source>
        <dbReference type="RuleBase" id="RU003616"/>
    </source>
</evidence>
<dbReference type="EMBL" id="FNFH01000003">
    <property type="protein sequence ID" value="SDK27160.1"/>
    <property type="molecule type" value="Genomic_DNA"/>
</dbReference>
<dbReference type="PROSITE" id="PS01031">
    <property type="entry name" value="SHSP"/>
    <property type="match status" value="1"/>
</dbReference>
<feature type="region of interest" description="Disordered" evidence="3">
    <location>
        <begin position="15"/>
        <end position="35"/>
    </location>
</feature>
<dbReference type="OrthoDB" id="9792695at2"/>
<comment type="similarity">
    <text evidence="1 2">Belongs to the small heat shock protein (HSP20) family.</text>
</comment>
<dbReference type="Pfam" id="PF00011">
    <property type="entry name" value="HSP20"/>
    <property type="match status" value="1"/>
</dbReference>
<dbReference type="PANTHER" id="PTHR11527">
    <property type="entry name" value="HEAT-SHOCK PROTEIN 20 FAMILY MEMBER"/>
    <property type="match status" value="1"/>
</dbReference>
<name>A0A1G9AKP4_9GAMM</name>
<gene>
    <name evidence="5" type="ORF">SAMN05216212_2032</name>
</gene>
<organism evidence="5 6">
    <name type="scientific">Microbulbifer yueqingensis</name>
    <dbReference type="NCBI Taxonomy" id="658219"/>
    <lineage>
        <taxon>Bacteria</taxon>
        <taxon>Pseudomonadati</taxon>
        <taxon>Pseudomonadota</taxon>
        <taxon>Gammaproteobacteria</taxon>
        <taxon>Cellvibrionales</taxon>
        <taxon>Microbulbiferaceae</taxon>
        <taxon>Microbulbifer</taxon>
    </lineage>
</organism>
<evidence type="ECO:0000313" key="6">
    <source>
        <dbReference type="Proteomes" id="UP000199305"/>
    </source>
</evidence>
<dbReference type="InterPro" id="IPR002068">
    <property type="entry name" value="A-crystallin/Hsp20_dom"/>
</dbReference>
<dbReference type="Gene3D" id="2.60.40.790">
    <property type="match status" value="1"/>
</dbReference>
<protein>
    <submittedName>
        <fullName evidence="5">HSP20 family protein</fullName>
    </submittedName>
</protein>
<evidence type="ECO:0000259" key="4">
    <source>
        <dbReference type="PROSITE" id="PS01031"/>
    </source>
</evidence>
<reference evidence="6" key="1">
    <citation type="submission" date="2016-10" db="EMBL/GenBank/DDBJ databases">
        <authorList>
            <person name="Varghese N."/>
            <person name="Submissions S."/>
        </authorList>
    </citation>
    <scope>NUCLEOTIDE SEQUENCE [LARGE SCALE GENOMIC DNA]</scope>
    <source>
        <strain evidence="6">CGMCC 1.10658</strain>
    </source>
</reference>
<evidence type="ECO:0000256" key="1">
    <source>
        <dbReference type="PROSITE-ProRule" id="PRU00285"/>
    </source>
</evidence>
<evidence type="ECO:0000313" key="5">
    <source>
        <dbReference type="EMBL" id="SDK27160.1"/>
    </source>
</evidence>
<sequence>MDMKKLAPWNWFSEEEASESARLAQGGRPSLEFPSMARMQDRLDRLMEDMFHRSGDREPAITGPAESLLLKPSVDISATDDKYHISVEVPGIDEKDIELRLVGNTLVIRGEKKREQQDSDQASFYRLERSFGAFRRVLSLPEDTEHDAVDAAFSNGVLSITFPRKAEPADKGKVIDIRSAA</sequence>
<dbReference type="SUPFAM" id="SSF49764">
    <property type="entry name" value="HSP20-like chaperones"/>
    <property type="match status" value="1"/>
</dbReference>
<dbReference type="InterPro" id="IPR008978">
    <property type="entry name" value="HSP20-like_chaperone"/>
</dbReference>
<dbReference type="Proteomes" id="UP000199305">
    <property type="component" value="Unassembled WGS sequence"/>
</dbReference>
<keyword evidence="6" id="KW-1185">Reference proteome</keyword>
<dbReference type="InterPro" id="IPR031107">
    <property type="entry name" value="Small_HSP"/>
</dbReference>
<feature type="domain" description="SHSP" evidence="4">
    <location>
        <begin position="65"/>
        <end position="180"/>
    </location>
</feature>